<evidence type="ECO:0000256" key="2">
    <source>
        <dbReference type="SAM" id="MobiDB-lite"/>
    </source>
</evidence>
<dbReference type="InterPro" id="IPR002192">
    <property type="entry name" value="PPDK_AMP/ATP-bd"/>
</dbReference>
<proteinExistence type="inferred from homology"/>
<accession>A0ABQ8UM18</accession>
<dbReference type="Gene3D" id="3.30.1490.20">
    <property type="entry name" value="ATP-grasp fold, A domain"/>
    <property type="match status" value="1"/>
</dbReference>
<dbReference type="InterPro" id="IPR013815">
    <property type="entry name" value="ATP_grasp_subdomain_1"/>
</dbReference>
<organism evidence="4 5">
    <name type="scientific">Paratrimastix pyriformis</name>
    <dbReference type="NCBI Taxonomy" id="342808"/>
    <lineage>
        <taxon>Eukaryota</taxon>
        <taxon>Metamonada</taxon>
        <taxon>Preaxostyla</taxon>
        <taxon>Paratrimastigidae</taxon>
        <taxon>Paratrimastix</taxon>
    </lineage>
</organism>
<dbReference type="EMBL" id="JAPMOS010000014">
    <property type="protein sequence ID" value="KAJ4460226.1"/>
    <property type="molecule type" value="Genomic_DNA"/>
</dbReference>
<feature type="compositionally biased region" description="Low complexity" evidence="2">
    <location>
        <begin position="1115"/>
        <end position="1133"/>
    </location>
</feature>
<comment type="similarity">
    <text evidence="1">Belongs to the PEP-utilizing enzyme family.</text>
</comment>
<dbReference type="Pfam" id="PF01326">
    <property type="entry name" value="PPDK_N"/>
    <property type="match status" value="1"/>
</dbReference>
<evidence type="ECO:0000259" key="3">
    <source>
        <dbReference type="Pfam" id="PF01326"/>
    </source>
</evidence>
<name>A0ABQ8UM18_9EUKA</name>
<dbReference type="SUPFAM" id="SSF56059">
    <property type="entry name" value="Glutathione synthetase ATP-binding domain-like"/>
    <property type="match status" value="1"/>
</dbReference>
<keyword evidence="4" id="KW-0808">Transferase</keyword>
<feature type="region of interest" description="Disordered" evidence="2">
    <location>
        <begin position="1164"/>
        <end position="1199"/>
    </location>
</feature>
<comment type="caution">
    <text evidence="4">The sequence shown here is derived from an EMBL/GenBank/DDBJ whole genome shotgun (WGS) entry which is preliminary data.</text>
</comment>
<keyword evidence="4" id="KW-0418">Kinase</keyword>
<dbReference type="Proteomes" id="UP001141327">
    <property type="component" value="Unassembled WGS sequence"/>
</dbReference>
<evidence type="ECO:0000313" key="5">
    <source>
        <dbReference type="Proteomes" id="UP001141327"/>
    </source>
</evidence>
<sequence>MSRGPKPTISWDFNLLGIEGKDGPVKITELQRLKVHEILLVASPYDLFLMEEDGAIVMSLTNNTYFLQQPNITRSSTQADAEKLLAQRKFDLIVTVHQFNDAGMFKMIKCLQDRAPSTYIVPLCASLIGNYVVPQDLGLNLALISRPFIWAGDASVFMAIVKSYEDSMNAPQDTPSGVRVILYAESDPVASSKMLPVLYEMLLQMSLTGVNPQHRLARRKARPKILFATNLEEASALATKYCKNLLGVISNTHLAPTAAASPAPDAGLQLQQTCGALSSSHCFLLVSQDPDMQHSAEQTGSLFVNLESAGLRRQMRHFFEYHLGFGDFVFRLPNQEEVARAQDLAEITDLLAKVPAESVVYLGQRHYFSNWLFARGEFGLAVFLRDFNTAQFEGDAESLRAFLVDSFKRYRHAHSRGLAIDFSTDVLKLEDSYYMKIGAGSLGGKARGLLFFERLLSTLRHEYPQVVLRIPRTVVLATDIFDAFIEQNGLEHLADPEGPVTDDQIAEAFVEAALPAIVCTQLRLLVEHTSWPLAVRSSSLLEVARFPIPTACRASPSGGRCVTDHLLFISDSRNQPLAGIYSTHMVPNSARASVDERCEQLYRAVKLVYASTYFEAARGYLDVVGFSSSNEKMAVLIQEVVGTEHHRRFYPDVAAHRGLAFLGAVLVWTGSPYDDHMGMGVGQISGVAQSYNFYALDGMHAEDGIASVALGLGRTVVDGGVCWKFGLARPEIPYLFSPKEMLRDSQKDFWAVNLDDEHVQMLPTRDEATLVSKYNLAAAEEDGTLHHVGSTFNFEDQRVVDSVVLGEPGRSARMVTFARILKYETFPLAALLQKVIKLAEWGMASPVEIEFAVNLSTTPHEMVMLQMRPMQGPSNSNVTAALTQAVAELPREALVARSGLAMGHGRYPDIADILYVKRQAFDRVLTDKIAAEFAQYNNELKEQGTPFVAVGLGRWGTSNASLGTPLDWSKISGAKVLLETGLPDYIIDPSFGSHFMHNILGLRIPFMYIHPTKPSDLFAWEFLDSQPVVSEKQFVRHIRVATPLQILVDGPRRAGLITRGGIPLDIPTTLTVQATGATTTTSRHLRRKRAQTPGSSALPLPADAVTKRAHADGTPPGAAAAAPSLASSLGSSPETIGHCGCHAAAMASPMLSRNAVRRSTSFADSYYAQPPPPSSSPTMDVTMSPPPPPVSGTPSGETASDAEWAAWWASLPSHQTFYYE</sequence>
<evidence type="ECO:0000256" key="1">
    <source>
        <dbReference type="ARBA" id="ARBA00007837"/>
    </source>
</evidence>
<reference evidence="4" key="1">
    <citation type="journal article" date="2022" name="bioRxiv">
        <title>Genomics of Preaxostyla Flagellates Illuminates Evolutionary Transitions and the Path Towards Mitochondrial Loss.</title>
        <authorList>
            <person name="Novak L.V.F."/>
            <person name="Treitli S.C."/>
            <person name="Pyrih J."/>
            <person name="Halakuc P."/>
            <person name="Pipaliya S.V."/>
            <person name="Vacek V."/>
            <person name="Brzon O."/>
            <person name="Soukal P."/>
            <person name="Eme L."/>
            <person name="Dacks J.B."/>
            <person name="Karnkowska A."/>
            <person name="Elias M."/>
            <person name="Hampl V."/>
        </authorList>
    </citation>
    <scope>NUCLEOTIDE SEQUENCE</scope>
    <source>
        <strain evidence="4">RCP-MX</strain>
    </source>
</reference>
<feature type="domain" description="Pyruvate phosphate dikinase AMP/ATP-binding" evidence="3">
    <location>
        <begin position="571"/>
        <end position="882"/>
    </location>
</feature>
<feature type="region of interest" description="Disordered" evidence="2">
    <location>
        <begin position="1075"/>
        <end position="1133"/>
    </location>
</feature>
<protein>
    <submittedName>
        <fullName evidence="4">Histidine kinase</fullName>
    </submittedName>
</protein>
<dbReference type="GO" id="GO:0016301">
    <property type="term" value="F:kinase activity"/>
    <property type="evidence" value="ECO:0007669"/>
    <property type="project" value="UniProtKB-KW"/>
</dbReference>
<evidence type="ECO:0000313" key="4">
    <source>
        <dbReference type="EMBL" id="KAJ4460226.1"/>
    </source>
</evidence>
<gene>
    <name evidence="4" type="ORF">PAPYR_3615</name>
</gene>
<keyword evidence="5" id="KW-1185">Reference proteome</keyword>